<evidence type="ECO:0000313" key="2">
    <source>
        <dbReference type="EMBL" id="SCL97469.1"/>
    </source>
</evidence>
<organism evidence="2 3">
    <name type="scientific">Plasmodium chabaudi chabaudi</name>
    <dbReference type="NCBI Taxonomy" id="31271"/>
    <lineage>
        <taxon>Eukaryota</taxon>
        <taxon>Sar</taxon>
        <taxon>Alveolata</taxon>
        <taxon>Apicomplexa</taxon>
        <taxon>Aconoidasida</taxon>
        <taxon>Haemosporida</taxon>
        <taxon>Plasmodiidae</taxon>
        <taxon>Plasmodium</taxon>
        <taxon>Plasmodium (Vinckeia)</taxon>
    </lineage>
</organism>
<dbReference type="EMBL" id="LT608169">
    <property type="protein sequence ID" value="SCL97469.1"/>
    <property type="molecule type" value="Genomic_DNA"/>
</dbReference>
<feature type="chain" id="PRO_5008750283" evidence="1">
    <location>
        <begin position="26"/>
        <end position="395"/>
    </location>
</feature>
<reference evidence="2 3" key="1">
    <citation type="submission" date="2016-08" db="EMBL/GenBank/DDBJ databases">
        <authorList>
            <consortium name="Pathogen Informatics"/>
        </authorList>
    </citation>
    <scope>NUCLEOTIDE SEQUENCE [LARGE SCALE GENOMIC DNA]</scope>
    <source>
        <strain evidence="2 3">AJ</strain>
    </source>
</reference>
<name>A0A1C6X402_PLACU</name>
<evidence type="ECO:0000256" key="1">
    <source>
        <dbReference type="SAM" id="SignalP"/>
    </source>
</evidence>
<feature type="signal peptide" evidence="1">
    <location>
        <begin position="1"/>
        <end position="25"/>
    </location>
</feature>
<dbReference type="Proteomes" id="UP000507163">
    <property type="component" value="Chromosome 3"/>
</dbReference>
<keyword evidence="1" id="KW-0732">Signal</keyword>
<gene>
    <name evidence="2" type="ORF">PCHAJ_000038700</name>
</gene>
<protein>
    <submittedName>
        <fullName evidence="2">Uncharacterized protein</fullName>
    </submittedName>
</protein>
<evidence type="ECO:0000313" key="3">
    <source>
        <dbReference type="Proteomes" id="UP000507163"/>
    </source>
</evidence>
<proteinExistence type="predicted"/>
<accession>A0A1C6X402</accession>
<dbReference type="AlphaFoldDB" id="A0A1C6X402"/>
<sequence>MKLISLKKFAICFLVLYITINKVKCVKKINIVKTTNPKIQNTVLPYTRRKKYFAINLFNKLQQLRKCNPLKEEISMNKKKNMINLVYKDIIKKNEKPILNKLEHILKKQQNTRFSVFFNECIHNFHNNFLYYYIFFYVLRINEYIHIIKKINKFLATKLKINLLNNTIHNMTFFEKKYIWNKKRIHKFFENKFKKINIELNNMLNRHLSNYEYHYYSTLDEGKSFDHKNFHDIDDKLIQYLYNTYGLYFHAMFNNKFLLPSLNIITRLINTNIQIFLLKNFNTDKYTANKVMHTYKTFFTLTAKNNTIPLFIPFQDNRKLVENYHSTLDAIVKKHINIDIPNLKLLNVLNLSLILLKLLIRKIIQLLLYYTLLYSRKYIYQKIPFIKDIFSFSYQ</sequence>